<evidence type="ECO:0000259" key="6">
    <source>
        <dbReference type="PROSITE" id="PS51194"/>
    </source>
</evidence>
<sequence>MAQRNAHQFRALAGSALEELAQRRNSAVTAILGPTNTGKTHHALSRMMAHKSGIMGFPLRLLARENYERLKAVKGAGKVALLTGEEKIVPPGAQWFACTVEAMPLERAVDFIGIDEIQLAADPERGHVFTDRLLHARGRSETLFLGAETMRPMLQKLIPGITVETRPRLSQLVHAGHSNLGRLPARSAIVAFSAHEVYSLAEAIRQRRGGCAVIMGRLSPRTRNAQIELYQNRDVDYLVATDAIGMGLNMDVDHVALASMRKFDGQFPRHLSAQEIAQIAGRAGRGMKDGTFGTTHTCPPMAPSLADTIEEHRFEAVEKLHWRQSALEFANPQALLRSLRAKPPRPELKPGRPGSDLEVLQTLAREQAIMERARGRRETALLWEACQIPDFRKMGDQSHAQLCGRIFKELLEKGRLPTAWIQGHLKALDQTEGDIDMLMNRLSGVRVWAYVTARAGWTAPGSALGAQSQAVEERLSDALHERLTARFVNRRAAVLMRREGHDDAAMLHAVTATGAVVVEGHEIGQLEGFAFNAANAQSRSEHDAIAKAGHRAAREAMGGIIKRFLEDGGETIALVESGADRVPGAGPENGASALQEQPIPPGTLTWRGAPVARLVKGEGFFAPTIKLLRGDFSDPQQEVPVRERLQGWLADYVRQRLRLFWQGLEQLRQQSMTRGLAHRLAEDGGVTVLLGGEGTNLRTQARALKSHGFAFSTALGVEGQGLVWHESLLKPAVAGLMSLLGCVWEGAGTAPQPMAPGRFWVEEAQRPPWPGWVKAGPVALRLDQAERVLQAVAKLRPQPGQRHVPLPADITRRLALKATMAPDVLAGLGVPLRLLGDLPVGALGAPAPPLIRIKPSRPGSSHPGQAEGRARHSNAHPPAKRRGSQGRLEGHDPASPFAALAGLTLKTAPGKGARKPSNLQNRPASKRKPAQAPSASHAKRHDSKRHA</sequence>
<feature type="region of interest" description="Disordered" evidence="5">
    <location>
        <begin position="849"/>
        <end position="947"/>
    </location>
</feature>
<dbReference type="PANTHER" id="PTHR12131:SF1">
    <property type="entry name" value="ATP-DEPENDENT RNA HELICASE SUPV3L1, MITOCHONDRIAL-RELATED"/>
    <property type="match status" value="1"/>
</dbReference>
<keyword evidence="4" id="KW-0067">ATP-binding</keyword>
<evidence type="ECO:0000256" key="3">
    <source>
        <dbReference type="ARBA" id="ARBA00022806"/>
    </source>
</evidence>
<dbReference type="PANTHER" id="PTHR12131">
    <property type="entry name" value="ATP-DEPENDENT RNA AND DNA HELICASE"/>
    <property type="match status" value="1"/>
</dbReference>
<evidence type="ECO:0000256" key="1">
    <source>
        <dbReference type="ARBA" id="ARBA00022741"/>
    </source>
</evidence>
<gene>
    <name evidence="7" type="ORF">E3E12_06790</name>
</gene>
<dbReference type="SMART" id="SM00490">
    <property type="entry name" value="HELICc"/>
    <property type="match status" value="1"/>
</dbReference>
<dbReference type="EMBL" id="CP038231">
    <property type="protein sequence ID" value="QDH13936.1"/>
    <property type="molecule type" value="Genomic_DNA"/>
</dbReference>
<evidence type="ECO:0000256" key="5">
    <source>
        <dbReference type="SAM" id="MobiDB-lite"/>
    </source>
</evidence>
<keyword evidence="2" id="KW-0378">Hydrolase</keyword>
<dbReference type="PROSITE" id="PS51194">
    <property type="entry name" value="HELICASE_CTER"/>
    <property type="match status" value="1"/>
</dbReference>
<feature type="domain" description="Helicase C-terminal" evidence="6">
    <location>
        <begin position="168"/>
        <end position="340"/>
    </location>
</feature>
<dbReference type="InterPro" id="IPR055206">
    <property type="entry name" value="DEXQc_SUV3"/>
</dbReference>
<dbReference type="InterPro" id="IPR027417">
    <property type="entry name" value="P-loop_NTPase"/>
</dbReference>
<dbReference type="Pfam" id="PF00271">
    <property type="entry name" value="Helicase_C"/>
    <property type="match status" value="1"/>
</dbReference>
<protein>
    <submittedName>
        <fullName evidence="7">DNA helicase</fullName>
    </submittedName>
</protein>
<dbReference type="KEGG" id="swf:E3E12_06790"/>
<dbReference type="OrthoDB" id="9807155at2"/>
<dbReference type="SUPFAM" id="SSF52540">
    <property type="entry name" value="P-loop containing nucleoside triphosphate hydrolases"/>
    <property type="match status" value="2"/>
</dbReference>
<keyword evidence="8" id="KW-1185">Reference proteome</keyword>
<keyword evidence="1" id="KW-0547">Nucleotide-binding</keyword>
<dbReference type="InterPro" id="IPR001650">
    <property type="entry name" value="Helicase_C-like"/>
</dbReference>
<dbReference type="Gene3D" id="3.40.50.300">
    <property type="entry name" value="P-loop containing nucleotide triphosphate hydrolases"/>
    <property type="match status" value="2"/>
</dbReference>
<name>A0A4Y6UBT4_9PROT</name>
<organism evidence="7 8">
    <name type="scientific">Formicincola oecophyllae</name>
    <dbReference type="NCBI Taxonomy" id="2558361"/>
    <lineage>
        <taxon>Bacteria</taxon>
        <taxon>Pseudomonadati</taxon>
        <taxon>Pseudomonadota</taxon>
        <taxon>Alphaproteobacteria</taxon>
        <taxon>Acetobacterales</taxon>
        <taxon>Acetobacteraceae</taxon>
        <taxon>Formicincola</taxon>
    </lineage>
</organism>
<evidence type="ECO:0000313" key="7">
    <source>
        <dbReference type="EMBL" id="QDH13936.1"/>
    </source>
</evidence>
<dbReference type="Proteomes" id="UP000318709">
    <property type="component" value="Chromosome"/>
</dbReference>
<dbReference type="GO" id="GO:0016787">
    <property type="term" value="F:hydrolase activity"/>
    <property type="evidence" value="ECO:0007669"/>
    <property type="project" value="UniProtKB-KW"/>
</dbReference>
<reference evidence="7 8" key="1">
    <citation type="submission" date="2019-03" db="EMBL/GenBank/DDBJ databases">
        <title>The complete genome sequence of Swingsia_sp. F3b2 LMG30590(T).</title>
        <authorList>
            <person name="Chua K.-O."/>
            <person name="Chan K.-G."/>
            <person name="See-Too W.-S."/>
        </authorList>
    </citation>
    <scope>NUCLEOTIDE SEQUENCE [LARGE SCALE GENOMIC DNA]</scope>
    <source>
        <strain evidence="7 8">F3b2</strain>
    </source>
</reference>
<evidence type="ECO:0000313" key="8">
    <source>
        <dbReference type="Proteomes" id="UP000318709"/>
    </source>
</evidence>
<dbReference type="GO" id="GO:0005524">
    <property type="term" value="F:ATP binding"/>
    <property type="evidence" value="ECO:0007669"/>
    <property type="project" value="UniProtKB-KW"/>
</dbReference>
<feature type="region of interest" description="Disordered" evidence="5">
    <location>
        <begin position="583"/>
        <end position="602"/>
    </location>
</feature>
<keyword evidence="3 7" id="KW-0347">Helicase</keyword>
<evidence type="ECO:0000256" key="2">
    <source>
        <dbReference type="ARBA" id="ARBA00022801"/>
    </source>
</evidence>
<dbReference type="Pfam" id="PF22527">
    <property type="entry name" value="DEXQc_Suv3"/>
    <property type="match status" value="1"/>
</dbReference>
<accession>A0A4Y6UBT4</accession>
<dbReference type="GO" id="GO:0004386">
    <property type="term" value="F:helicase activity"/>
    <property type="evidence" value="ECO:0007669"/>
    <property type="project" value="UniProtKB-KW"/>
</dbReference>
<dbReference type="InterPro" id="IPR050699">
    <property type="entry name" value="RNA-DNA_Helicase"/>
</dbReference>
<dbReference type="AlphaFoldDB" id="A0A4Y6UBT4"/>
<feature type="compositionally biased region" description="Basic residues" evidence="5">
    <location>
        <begin position="871"/>
        <end position="884"/>
    </location>
</feature>
<evidence type="ECO:0000256" key="4">
    <source>
        <dbReference type="ARBA" id="ARBA00022840"/>
    </source>
</evidence>
<feature type="compositionally biased region" description="Basic residues" evidence="5">
    <location>
        <begin position="937"/>
        <end position="947"/>
    </location>
</feature>
<proteinExistence type="predicted"/>
<dbReference type="RefSeq" id="WP_141443644.1">
    <property type="nucleotide sequence ID" value="NZ_CP038231.1"/>
</dbReference>